<dbReference type="InterPro" id="IPR016036">
    <property type="entry name" value="Malonyl_transacylase_ACP-bd"/>
</dbReference>
<dbReference type="SUPFAM" id="SSF52777">
    <property type="entry name" value="CoA-dependent acyltransferases"/>
    <property type="match status" value="1"/>
</dbReference>
<feature type="region of interest" description="Disordered" evidence="3">
    <location>
        <begin position="1675"/>
        <end position="1706"/>
    </location>
</feature>
<dbReference type="SUPFAM" id="SSF53901">
    <property type="entry name" value="Thiolase-like"/>
    <property type="match status" value="2"/>
</dbReference>
<protein>
    <submittedName>
        <fullName evidence="5">PpsE protein</fullName>
    </submittedName>
</protein>
<dbReference type="GO" id="GO:0006633">
    <property type="term" value="P:fatty acid biosynthetic process"/>
    <property type="evidence" value="ECO:0007669"/>
    <property type="project" value="TreeGrafter"/>
</dbReference>
<dbReference type="SMART" id="SM00825">
    <property type="entry name" value="PKS_KS"/>
    <property type="match status" value="1"/>
</dbReference>
<dbReference type="InterPro" id="IPR014030">
    <property type="entry name" value="Ketoacyl_synth_N"/>
</dbReference>
<sequence length="1706" mass="186020">MGTGRPRCAYHALEDAGLAPRTASGAGASRCPESTGVFVSTWYSGYLLHHLRGGPLHFHQRSPDQQLLTEVGNFPDYLASKAAFAFNFRGPAVGIQASCSSGLAVAHAAISSLRSKQSDSSDMALAGSSSIVWPRLAYVYQDGYIFSKDGRVRSFDAKAGGTAYSDGVGCVVLRRSEPMHGPESSEVMPRAVVQGIAMNNDGRSKQSFAALSVDGIMMAMRAALHDSGRSLEEVAFVECHAMGTAAGDPIEVEAVKLALAQRRKAPLFLTCAKTSVGHANAAAGMVALLKTCLCLEHQQLPPLANFCAINPKLEIDGLQIPTTLVTLHPAATAIVNSLGVGGTNVAALVAPFRADEQGGQAESERMPQEVCILTVSARESSALATTAARLAEKLEKGADLRGLEEALMLAREVHPLRAAVSASDPTTAARLLRQVTCTDSLQPGALVLVFPGIGSQHAHMGQKLAEECPVFASVFHACLEECECKADCHTLHSMEAVHASIFSFQVALWTVLERMGLAPSLLLPHSLGLFAALVVAGALSRRDAAKLVALRGRLIDEHAPSGCLLAVRGLTQCQLQNVIDKQDGNESLSIAVHNGPEDIVVSGKQVPVEILSQQLKREGVQTSFLDTRFAVQSLQLQRAAEQLELAASQCEFQAIREPMLCNITGQRLQRVDARYLSQHMLSPVRFDLNMHAVAPQSLVLEVGPQQQLQGILCRGLAGRGCKVMPLQPKREPEHGAGRELEFLASAVGKLWSGQLPGLQIHKWPSLFSDGNKQTQKNWLLRLPHYAFVQHQFRAPRVEELAGKAPDDIHGFDLSLVASHALGGLRSFLGTALLVIQGKASSPNLHQVLQDVCCQHALCGVTALGIAIGGESLVRAGLRLKSVSQSGASSAPFRVLGMAYSWLTLAQLSQSWGLRSLPLTRMGLILTLHLLPAQRTRLLLALLGAALAAYRRRLLAWPLVFWLGAGSELHWEIKKSFRRGVGAALVRLFLAVRGGTELQSSRELGETPAKTTEVVFPKQDMGLALETFQTEELDDDKLRVHGVPAMPQALPPFERAALQAVQRILPMSSCNDPLTGVDSLRAGWLASAFQQHLGKQVGIDAIRSADTVGELLQLVKAAPAANSTICPAPAGEYAVFFKSSHHRPMPPWLARSDAPVDAALLRRAVKELVDRQPALRLQNADPLALRSFVRRTASLLSAAIEDRRHAPMLSSLLGWALFRCWPRVALDPLDGPQPSQRPRDPLDQDDKVPFKVLDVHGQEDLEQQLQGRWQWWLQPPFEVWLLRLTVALEGVWECQGRELSILREGGDLVYVDPLHGRAVLRAPEDPLSPGPPLLPEQKSFRVLLAGRLGAGAVWLRIPTPGCMQVCLQSAPGAELLVREARRAPQAGDRLDTMNFVLFHILHSVSDGFCFSPLASDLFDAYQALSDKSCEMPTPKNKVLSILQNRLKETLFFRSEDPSRPSLRGNLWGRPFRCFYGNVLVQGETLVVLKAAAQHHGVPLNYLFLALVTAAIARASASSDVELTLYAPLRDGLEAGMVGLFMDWRDIVVPTKGEDSTTLGVLQDLTDILRMQRWTVYNARRKAEQIVVNVDFLDERRFGAGFRQVPEAFWTQPSGQAYGSEWEFLDHPLEFDINEEHRNRWAVHFWASNELYPSSWRHRFLQAFEEAARGLALQARNGHEAPGVGPDILNLEPEKEPNAWQKAGRGPQ</sequence>
<dbReference type="SUPFAM" id="SSF52151">
    <property type="entry name" value="FabD/lysophospholipase-like"/>
    <property type="match status" value="1"/>
</dbReference>
<dbReference type="InterPro" id="IPR016039">
    <property type="entry name" value="Thiolase-like"/>
</dbReference>
<evidence type="ECO:0000313" key="5">
    <source>
        <dbReference type="EMBL" id="CAE7329078.1"/>
    </source>
</evidence>
<dbReference type="InterPro" id="IPR001227">
    <property type="entry name" value="Ac_transferase_dom_sf"/>
</dbReference>
<dbReference type="InterPro" id="IPR023213">
    <property type="entry name" value="CAT-like_dom_sf"/>
</dbReference>
<dbReference type="Gene3D" id="3.40.47.10">
    <property type="match status" value="1"/>
</dbReference>
<accession>A0A812P0U7</accession>
<dbReference type="OrthoDB" id="329835at2759"/>
<dbReference type="InterPro" id="IPR014043">
    <property type="entry name" value="Acyl_transferase_dom"/>
</dbReference>
<dbReference type="GO" id="GO:0005886">
    <property type="term" value="C:plasma membrane"/>
    <property type="evidence" value="ECO:0007669"/>
    <property type="project" value="TreeGrafter"/>
</dbReference>
<dbReference type="Pfam" id="PF00109">
    <property type="entry name" value="ketoacyl-synt"/>
    <property type="match status" value="1"/>
</dbReference>
<dbReference type="GO" id="GO:0005737">
    <property type="term" value="C:cytoplasm"/>
    <property type="evidence" value="ECO:0007669"/>
    <property type="project" value="TreeGrafter"/>
</dbReference>
<dbReference type="GO" id="GO:0004312">
    <property type="term" value="F:fatty acid synthase activity"/>
    <property type="evidence" value="ECO:0007669"/>
    <property type="project" value="TreeGrafter"/>
</dbReference>
<dbReference type="SUPFAM" id="SSF55048">
    <property type="entry name" value="Probable ACP-binding domain of malonyl-CoA ACP transacylase"/>
    <property type="match status" value="1"/>
</dbReference>
<evidence type="ECO:0000256" key="1">
    <source>
        <dbReference type="ARBA" id="ARBA00022450"/>
    </source>
</evidence>
<name>A0A812P0U7_9DINO</name>
<dbReference type="PROSITE" id="PS52004">
    <property type="entry name" value="KS3_2"/>
    <property type="match status" value="1"/>
</dbReference>
<dbReference type="InterPro" id="IPR014031">
    <property type="entry name" value="Ketoacyl_synth_C"/>
</dbReference>
<keyword evidence="6" id="KW-1185">Reference proteome</keyword>
<gene>
    <name evidence="5" type="primary">ppsE</name>
    <name evidence="5" type="ORF">SNAT2548_LOCUS17223</name>
</gene>
<dbReference type="PANTHER" id="PTHR43775:SF37">
    <property type="entry name" value="SI:DKEY-61P9.11"/>
    <property type="match status" value="1"/>
</dbReference>
<dbReference type="SMART" id="SM00827">
    <property type="entry name" value="PKS_AT"/>
    <property type="match status" value="1"/>
</dbReference>
<dbReference type="PANTHER" id="PTHR43775">
    <property type="entry name" value="FATTY ACID SYNTHASE"/>
    <property type="match status" value="1"/>
</dbReference>
<evidence type="ECO:0000256" key="3">
    <source>
        <dbReference type="SAM" id="MobiDB-lite"/>
    </source>
</evidence>
<keyword evidence="1" id="KW-0596">Phosphopantetheine</keyword>
<proteinExistence type="predicted"/>
<feature type="domain" description="Ketosynthase family 3 (KS3)" evidence="4">
    <location>
        <begin position="1"/>
        <end position="351"/>
    </location>
</feature>
<reference evidence="5" key="1">
    <citation type="submission" date="2021-02" db="EMBL/GenBank/DDBJ databases">
        <authorList>
            <person name="Dougan E. K."/>
            <person name="Rhodes N."/>
            <person name="Thang M."/>
            <person name="Chan C."/>
        </authorList>
    </citation>
    <scope>NUCLEOTIDE SEQUENCE</scope>
</reference>
<dbReference type="Gene3D" id="3.30.559.10">
    <property type="entry name" value="Chloramphenicol acetyltransferase-like domain"/>
    <property type="match status" value="1"/>
</dbReference>
<dbReference type="InterPro" id="IPR020841">
    <property type="entry name" value="PKS_Beta-ketoAc_synthase_dom"/>
</dbReference>
<dbReference type="Gene3D" id="3.30.70.3290">
    <property type="match status" value="1"/>
</dbReference>
<dbReference type="CDD" id="cd00833">
    <property type="entry name" value="PKS"/>
    <property type="match status" value="1"/>
</dbReference>
<dbReference type="EMBL" id="CAJNDS010002104">
    <property type="protein sequence ID" value="CAE7329078.1"/>
    <property type="molecule type" value="Genomic_DNA"/>
</dbReference>
<dbReference type="Gene3D" id="3.30.559.30">
    <property type="entry name" value="Nonribosomal peptide synthetase, condensation domain"/>
    <property type="match status" value="1"/>
</dbReference>
<dbReference type="InterPro" id="IPR016035">
    <property type="entry name" value="Acyl_Trfase/lysoPLipase"/>
</dbReference>
<dbReference type="Pfam" id="PF00698">
    <property type="entry name" value="Acyl_transf_1"/>
    <property type="match status" value="1"/>
</dbReference>
<dbReference type="Pfam" id="PF02801">
    <property type="entry name" value="Ketoacyl-synt_C"/>
    <property type="match status" value="1"/>
</dbReference>
<organism evidence="5 6">
    <name type="scientific">Symbiodinium natans</name>
    <dbReference type="NCBI Taxonomy" id="878477"/>
    <lineage>
        <taxon>Eukaryota</taxon>
        <taxon>Sar</taxon>
        <taxon>Alveolata</taxon>
        <taxon>Dinophyceae</taxon>
        <taxon>Suessiales</taxon>
        <taxon>Symbiodiniaceae</taxon>
        <taxon>Symbiodinium</taxon>
    </lineage>
</organism>
<dbReference type="Gene3D" id="3.40.366.10">
    <property type="entry name" value="Malonyl-Coenzyme A Acyl Carrier Protein, domain 2"/>
    <property type="match status" value="1"/>
</dbReference>
<dbReference type="Proteomes" id="UP000604046">
    <property type="component" value="Unassembled WGS sequence"/>
</dbReference>
<dbReference type="InterPro" id="IPR050091">
    <property type="entry name" value="PKS_NRPS_Biosynth_Enz"/>
</dbReference>
<keyword evidence="2" id="KW-0597">Phosphoprotein</keyword>
<comment type="caution">
    <text evidence="5">The sequence shown here is derived from an EMBL/GenBank/DDBJ whole genome shotgun (WGS) entry which is preliminary data.</text>
</comment>
<evidence type="ECO:0000259" key="4">
    <source>
        <dbReference type="PROSITE" id="PS52004"/>
    </source>
</evidence>
<evidence type="ECO:0000256" key="2">
    <source>
        <dbReference type="ARBA" id="ARBA00022553"/>
    </source>
</evidence>
<evidence type="ECO:0000313" key="6">
    <source>
        <dbReference type="Proteomes" id="UP000604046"/>
    </source>
</evidence>